<sequence>MDSPSNNESRQGTPEISTHHALLVVLDSNKTESERSPFGCHVKLLPVSNKQENLSAGGSPSLPSDCPIELSYPQSISNADKITSTNKEFWEYFATLYKNNNKGIKGRGKDRRVGLVTQYALPTNPTSPSYASSSPSSSLSSVYTPQLKFEPRQTYAINHTYNPMFRPAHHGLPLPIDMVSMGSAPMMHMGMNYAQNQHSFAELQGFILQYKERPAEVSGIRRKGVRDVTEKTYPASSLSLVPCGLDVVDFLHISELVLKGSVRGCSLREEQGFAASLPESGGLPGCRLDSEADLADPKVRDV</sequence>
<evidence type="ECO:0000313" key="1">
    <source>
        <dbReference type="EMBL" id="TGO89321.1"/>
    </source>
</evidence>
<dbReference type="EMBL" id="PQXO01000114">
    <property type="protein sequence ID" value="TGO89321.1"/>
    <property type="molecule type" value="Genomic_DNA"/>
</dbReference>
<evidence type="ECO:0000313" key="2">
    <source>
        <dbReference type="Proteomes" id="UP000297280"/>
    </source>
</evidence>
<name>A0A4Z1KXV4_9HELO</name>
<comment type="caution">
    <text evidence="1">The sequence shown here is derived from an EMBL/GenBank/DDBJ whole genome shotgun (WGS) entry which is preliminary data.</text>
</comment>
<dbReference type="Proteomes" id="UP000297280">
    <property type="component" value="Unassembled WGS sequence"/>
</dbReference>
<organism evidence="1 2">
    <name type="scientific">Botrytis porri</name>
    <dbReference type="NCBI Taxonomy" id="87229"/>
    <lineage>
        <taxon>Eukaryota</taxon>
        <taxon>Fungi</taxon>
        <taxon>Dikarya</taxon>
        <taxon>Ascomycota</taxon>
        <taxon>Pezizomycotina</taxon>
        <taxon>Leotiomycetes</taxon>
        <taxon>Helotiales</taxon>
        <taxon>Sclerotiniaceae</taxon>
        <taxon>Botrytis</taxon>
    </lineage>
</organism>
<accession>A0A4Z1KXV4</accession>
<keyword evidence="2" id="KW-1185">Reference proteome</keyword>
<protein>
    <submittedName>
        <fullName evidence="1">Uncharacterized protein</fullName>
    </submittedName>
</protein>
<dbReference type="AlphaFoldDB" id="A0A4Z1KXV4"/>
<proteinExistence type="predicted"/>
<dbReference type="STRING" id="87229.A0A4Z1KXV4"/>
<reference evidence="1 2" key="1">
    <citation type="submission" date="2017-12" db="EMBL/GenBank/DDBJ databases">
        <title>Comparative genomics of Botrytis spp.</title>
        <authorList>
            <person name="Valero-Jimenez C.A."/>
            <person name="Tapia P."/>
            <person name="Veloso J."/>
            <person name="Silva-Moreno E."/>
            <person name="Staats M."/>
            <person name="Valdes J.H."/>
            <person name="Van Kan J.A.L."/>
        </authorList>
    </citation>
    <scope>NUCLEOTIDE SEQUENCE [LARGE SCALE GENOMIC DNA]</scope>
    <source>
        <strain evidence="1 2">MUCL3349</strain>
    </source>
</reference>
<gene>
    <name evidence="1" type="ORF">BPOR_0114g00020</name>
</gene>